<name>A0A814E3Y0_9BILA</name>
<evidence type="ECO:0000313" key="1">
    <source>
        <dbReference type="EMBL" id="CAF0964303.1"/>
    </source>
</evidence>
<organism evidence="1 2">
    <name type="scientific">Rotaria sordida</name>
    <dbReference type="NCBI Taxonomy" id="392033"/>
    <lineage>
        <taxon>Eukaryota</taxon>
        <taxon>Metazoa</taxon>
        <taxon>Spiralia</taxon>
        <taxon>Gnathifera</taxon>
        <taxon>Rotifera</taxon>
        <taxon>Eurotatoria</taxon>
        <taxon>Bdelloidea</taxon>
        <taxon>Philodinida</taxon>
        <taxon>Philodinidae</taxon>
        <taxon>Rotaria</taxon>
    </lineage>
</organism>
<evidence type="ECO:0000313" key="2">
    <source>
        <dbReference type="Proteomes" id="UP000663864"/>
    </source>
</evidence>
<dbReference type="InterPro" id="IPR011990">
    <property type="entry name" value="TPR-like_helical_dom_sf"/>
</dbReference>
<dbReference type="AlphaFoldDB" id="A0A814E3Y0"/>
<reference evidence="1" key="1">
    <citation type="submission" date="2021-02" db="EMBL/GenBank/DDBJ databases">
        <authorList>
            <person name="Nowell W R."/>
        </authorList>
    </citation>
    <scope>NUCLEOTIDE SEQUENCE</scope>
</reference>
<dbReference type="EMBL" id="CAJNOT010000386">
    <property type="protein sequence ID" value="CAF0964303.1"/>
    <property type="molecule type" value="Genomic_DNA"/>
</dbReference>
<sequence length="207" mass="24650">MLYFYTKKNYRQLSCIIYYTLSSRWLSSMNNLINHDEIHKWSHSLRELLYDGKPEEVLKQYHNRQPRLFDLSVQIYMVINYILKFELIEHFLMINDYKSQIILNMYSKGGYFDLAEKILSDLIASSPISTNPHHIDPTAFSTLITGYNLHHQPEKTLITFDRIQYPEAISYLFSFQACSQLKDLQQGKRLINKLAQLNIDLRKQFKL</sequence>
<gene>
    <name evidence="1" type="ORF">ZHD862_LOCUS10665</name>
</gene>
<dbReference type="Proteomes" id="UP000663864">
    <property type="component" value="Unassembled WGS sequence"/>
</dbReference>
<comment type="caution">
    <text evidence="1">The sequence shown here is derived from an EMBL/GenBank/DDBJ whole genome shotgun (WGS) entry which is preliminary data.</text>
</comment>
<proteinExistence type="predicted"/>
<accession>A0A814E3Y0</accession>
<protein>
    <submittedName>
        <fullName evidence="1">Uncharacterized protein</fullName>
    </submittedName>
</protein>
<dbReference type="Gene3D" id="1.25.40.10">
    <property type="entry name" value="Tetratricopeptide repeat domain"/>
    <property type="match status" value="1"/>
</dbReference>